<feature type="transmembrane region" description="Helical" evidence="1">
    <location>
        <begin position="37"/>
        <end position="56"/>
    </location>
</feature>
<evidence type="ECO:0000313" key="2">
    <source>
        <dbReference type="EMBL" id="MFB2619611.1"/>
    </source>
</evidence>
<keyword evidence="1" id="KW-0472">Membrane</keyword>
<protein>
    <submittedName>
        <fullName evidence="2">Uncharacterized protein</fullName>
    </submittedName>
</protein>
<name>A0ABV4VH33_9GAMM</name>
<dbReference type="Proteomes" id="UP001576708">
    <property type="component" value="Unassembled WGS sequence"/>
</dbReference>
<feature type="transmembrane region" description="Helical" evidence="1">
    <location>
        <begin position="12"/>
        <end position="31"/>
    </location>
</feature>
<sequence length="65" mass="6817">MPFKGLIGLPNIILALAYIVGELIGATPGISISFPDLILLIAISFNIGHLLAEIVATRANSNKCN</sequence>
<proteinExistence type="predicted"/>
<keyword evidence="1" id="KW-1133">Transmembrane helix</keyword>
<comment type="caution">
    <text evidence="2">The sequence shown here is derived from an EMBL/GenBank/DDBJ whole genome shotgun (WGS) entry which is preliminary data.</text>
</comment>
<keyword evidence="1" id="KW-0812">Transmembrane</keyword>
<organism evidence="2 3">
    <name type="scientific">Shewanella mangrovisoli</name>
    <dbReference type="NCBI Taxonomy" id="2864211"/>
    <lineage>
        <taxon>Bacteria</taxon>
        <taxon>Pseudomonadati</taxon>
        <taxon>Pseudomonadota</taxon>
        <taxon>Gammaproteobacteria</taxon>
        <taxon>Alteromonadales</taxon>
        <taxon>Shewanellaceae</taxon>
        <taxon>Shewanella</taxon>
    </lineage>
</organism>
<gene>
    <name evidence="2" type="ORF">ACE02W_07350</name>
</gene>
<reference evidence="2 3" key="1">
    <citation type="submission" date="2024-09" db="EMBL/GenBank/DDBJ databases">
        <authorList>
            <person name="Zhang Y."/>
        </authorList>
    </citation>
    <scope>NUCLEOTIDE SEQUENCE [LARGE SCALE GENOMIC DNA]</scope>
    <source>
        <strain evidence="2 3">ZJ318</strain>
    </source>
</reference>
<evidence type="ECO:0000256" key="1">
    <source>
        <dbReference type="SAM" id="Phobius"/>
    </source>
</evidence>
<evidence type="ECO:0000313" key="3">
    <source>
        <dbReference type="Proteomes" id="UP001576708"/>
    </source>
</evidence>
<keyword evidence="3" id="KW-1185">Reference proteome</keyword>
<dbReference type="EMBL" id="JBHFGU010000002">
    <property type="protein sequence ID" value="MFB2619611.1"/>
    <property type="molecule type" value="Genomic_DNA"/>
</dbReference>
<dbReference type="RefSeq" id="WP_342201214.1">
    <property type="nucleotide sequence ID" value="NZ_JBCATE010000002.1"/>
</dbReference>
<accession>A0ABV4VH33</accession>